<evidence type="ECO:0000259" key="3">
    <source>
        <dbReference type="SMART" id="SM00978"/>
    </source>
</evidence>
<dbReference type="Proteomes" id="UP000462435">
    <property type="component" value="Unassembled WGS sequence"/>
</dbReference>
<dbReference type="InterPro" id="IPR007379">
    <property type="entry name" value="Tim44-like_dom"/>
</dbReference>
<sequence length="316" mass="32493">MKKAFVALIVAVMTLSVGISTVEAKRLGGGGSIGKQSSAAGRQAQSPAPMQQNQAAAAKPAAPAAAPAAAPKPSPWKGILGGALLGLGLGALLSHLGLGGALASMISTILTVALIALAAMFIYRMFRRKSEASQPRPAWAGANGDQSADSTATPKIGSLLEPAQPPAAPQGGGFGGGFGNAEPVQAYGVPAGFDTVGFVRNAKTYFIRLQAAWDKADINDIREFTTPEMFAELRLQIQERGAATNHTDVVSLDAEVLGVETVGNDYVASVKFFGFIKEDQNASPAQFAEIWNLSKPSAGQGGWVLAGIQQLDPVAP</sequence>
<organism evidence="4 5">
    <name type="scientific">Herbaspirillum frisingense</name>
    <dbReference type="NCBI Taxonomy" id="92645"/>
    <lineage>
        <taxon>Bacteria</taxon>
        <taxon>Pseudomonadati</taxon>
        <taxon>Pseudomonadota</taxon>
        <taxon>Betaproteobacteria</taxon>
        <taxon>Burkholderiales</taxon>
        <taxon>Oxalobacteraceae</taxon>
        <taxon>Herbaspirillum</taxon>
    </lineage>
</organism>
<evidence type="ECO:0000256" key="2">
    <source>
        <dbReference type="SAM" id="Phobius"/>
    </source>
</evidence>
<accession>A0A7V8FT76</accession>
<proteinExistence type="predicted"/>
<dbReference type="Pfam" id="PF04280">
    <property type="entry name" value="Tim44"/>
    <property type="match status" value="1"/>
</dbReference>
<dbReference type="Gene3D" id="3.10.450.240">
    <property type="match status" value="1"/>
</dbReference>
<feature type="region of interest" description="Disordered" evidence="1">
    <location>
        <begin position="134"/>
        <end position="175"/>
    </location>
</feature>
<dbReference type="AlphaFoldDB" id="A0A7V8FT76"/>
<dbReference type="EMBL" id="WNDX01000193">
    <property type="protein sequence ID" value="KAF1036818.1"/>
    <property type="molecule type" value="Genomic_DNA"/>
</dbReference>
<feature type="domain" description="Tim44-like" evidence="3">
    <location>
        <begin position="179"/>
        <end position="310"/>
    </location>
</feature>
<evidence type="ECO:0000313" key="5">
    <source>
        <dbReference type="Proteomes" id="UP000462435"/>
    </source>
</evidence>
<protein>
    <recommendedName>
        <fullName evidence="3">Tim44-like domain-containing protein</fullName>
    </recommendedName>
</protein>
<dbReference type="SUPFAM" id="SSF54427">
    <property type="entry name" value="NTF2-like"/>
    <property type="match status" value="1"/>
</dbReference>
<keyword evidence="2" id="KW-1133">Transmembrane helix</keyword>
<gene>
    <name evidence="4" type="ORF">GAK35_04021</name>
</gene>
<dbReference type="InterPro" id="IPR032710">
    <property type="entry name" value="NTF2-like_dom_sf"/>
</dbReference>
<keyword evidence="2" id="KW-0812">Transmembrane</keyword>
<feature type="compositionally biased region" description="Polar residues" evidence="1">
    <location>
        <begin position="144"/>
        <end position="153"/>
    </location>
</feature>
<dbReference type="SMART" id="SM00978">
    <property type="entry name" value="Tim44"/>
    <property type="match status" value="1"/>
</dbReference>
<feature type="compositionally biased region" description="Low complexity" evidence="1">
    <location>
        <begin position="43"/>
        <end position="69"/>
    </location>
</feature>
<dbReference type="PANTHER" id="PTHR41542">
    <property type="entry name" value="BLL5807 PROTEIN"/>
    <property type="match status" value="1"/>
</dbReference>
<feature type="transmembrane region" description="Helical" evidence="2">
    <location>
        <begin position="101"/>
        <end position="123"/>
    </location>
</feature>
<keyword evidence="2" id="KW-0472">Membrane</keyword>
<feature type="region of interest" description="Disordered" evidence="1">
    <location>
        <begin position="31"/>
        <end position="69"/>
    </location>
</feature>
<evidence type="ECO:0000313" key="4">
    <source>
        <dbReference type="EMBL" id="KAF1036818.1"/>
    </source>
</evidence>
<evidence type="ECO:0000256" key="1">
    <source>
        <dbReference type="SAM" id="MobiDB-lite"/>
    </source>
</evidence>
<name>A0A7V8FT76_9BURK</name>
<comment type="caution">
    <text evidence="4">The sequence shown here is derived from an EMBL/GenBank/DDBJ whole genome shotgun (WGS) entry which is preliminary data.</text>
</comment>
<reference evidence="5" key="1">
    <citation type="journal article" date="2020" name="MBio">
        <title>Horizontal gene transfer to a defensive symbiont with a reduced genome amongst a multipartite beetle microbiome.</title>
        <authorList>
            <person name="Waterworth S.C."/>
            <person name="Florez L.V."/>
            <person name="Rees E.R."/>
            <person name="Hertweck C."/>
            <person name="Kaltenpoth M."/>
            <person name="Kwan J.C."/>
        </authorList>
    </citation>
    <scope>NUCLEOTIDE SEQUENCE [LARGE SCALE GENOMIC DNA]</scope>
</reference>
<dbReference type="PANTHER" id="PTHR41542:SF1">
    <property type="entry name" value="BLL5807 PROTEIN"/>
    <property type="match status" value="1"/>
</dbReference>